<proteinExistence type="predicted"/>
<organism evidence="1 2">
    <name type="scientific">Haloarcula argentinensis</name>
    <dbReference type="NCBI Taxonomy" id="43776"/>
    <lineage>
        <taxon>Archaea</taxon>
        <taxon>Methanobacteriati</taxon>
        <taxon>Methanobacteriota</taxon>
        <taxon>Stenosarchaea group</taxon>
        <taxon>Halobacteria</taxon>
        <taxon>Halobacteriales</taxon>
        <taxon>Haloarculaceae</taxon>
        <taxon>Haloarcula</taxon>
    </lineage>
</organism>
<reference evidence="1" key="1">
    <citation type="journal article" date="2014" name="Int. J. Syst. Evol. Microbiol.">
        <title>Complete genome sequence of Corynebacterium casei LMG S-19264T (=DSM 44701T), isolated from a smear-ripened cheese.</title>
        <authorList>
            <consortium name="US DOE Joint Genome Institute (JGI-PGF)"/>
            <person name="Walter F."/>
            <person name="Albersmeier A."/>
            <person name="Kalinowski J."/>
            <person name="Ruckert C."/>
        </authorList>
    </citation>
    <scope>NUCLEOTIDE SEQUENCE</scope>
    <source>
        <strain evidence="1">JCM 15759</strain>
    </source>
</reference>
<accession>A0A830FRB1</accession>
<evidence type="ECO:0000313" key="1">
    <source>
        <dbReference type="EMBL" id="GGM50175.1"/>
    </source>
</evidence>
<protein>
    <submittedName>
        <fullName evidence="1">Uncharacterized protein</fullName>
    </submittedName>
</protein>
<gene>
    <name evidence="1" type="ORF">GCM10009006_34220</name>
</gene>
<dbReference type="Proteomes" id="UP000656367">
    <property type="component" value="Unassembled WGS sequence"/>
</dbReference>
<dbReference type="AlphaFoldDB" id="A0A830FRB1"/>
<name>A0A830FRB1_HALAR</name>
<dbReference type="EMBL" id="BMON01000004">
    <property type="protein sequence ID" value="GGM50175.1"/>
    <property type="molecule type" value="Genomic_DNA"/>
</dbReference>
<reference evidence="1" key="2">
    <citation type="submission" date="2020-09" db="EMBL/GenBank/DDBJ databases">
        <authorList>
            <person name="Sun Q."/>
            <person name="Ohkuma M."/>
        </authorList>
    </citation>
    <scope>NUCLEOTIDE SEQUENCE</scope>
    <source>
        <strain evidence="1">JCM 15759</strain>
    </source>
</reference>
<comment type="caution">
    <text evidence="1">The sequence shown here is derived from an EMBL/GenBank/DDBJ whole genome shotgun (WGS) entry which is preliminary data.</text>
</comment>
<sequence length="64" mass="6736">MTDPKLLVETEHPFIFTTAGPASLAGGPSGLDRAERTKMSTRYARVSGTGTEGGTPVRGVIDSW</sequence>
<evidence type="ECO:0000313" key="2">
    <source>
        <dbReference type="Proteomes" id="UP000656367"/>
    </source>
</evidence>